<accession>A0ABU2S7I5</accession>
<protein>
    <submittedName>
        <fullName evidence="1">Tetratricopeptide repeat protein</fullName>
    </submittedName>
</protein>
<dbReference type="SUPFAM" id="SSF52540">
    <property type="entry name" value="P-loop containing nucleoside triphosphate hydrolases"/>
    <property type="match status" value="1"/>
</dbReference>
<dbReference type="Proteomes" id="UP001183615">
    <property type="component" value="Unassembled WGS sequence"/>
</dbReference>
<gene>
    <name evidence="1" type="ORF">RM779_13565</name>
</gene>
<dbReference type="PANTHER" id="PTHR47691">
    <property type="entry name" value="REGULATOR-RELATED"/>
    <property type="match status" value="1"/>
</dbReference>
<dbReference type="InterPro" id="IPR019734">
    <property type="entry name" value="TPR_rpt"/>
</dbReference>
<dbReference type="InterPro" id="IPR011990">
    <property type="entry name" value="TPR-like_helical_dom_sf"/>
</dbReference>
<dbReference type="Gene3D" id="1.25.40.10">
    <property type="entry name" value="Tetratricopeptide repeat domain"/>
    <property type="match status" value="2"/>
</dbReference>
<evidence type="ECO:0000313" key="1">
    <source>
        <dbReference type="EMBL" id="MDT0443610.1"/>
    </source>
</evidence>
<comment type="caution">
    <text evidence="1">The sequence shown here is derived from an EMBL/GenBank/DDBJ whole genome shotgun (WGS) entry which is preliminary data.</text>
</comment>
<keyword evidence="2" id="KW-1185">Reference proteome</keyword>
<dbReference type="Pfam" id="PF13424">
    <property type="entry name" value="TPR_12"/>
    <property type="match status" value="2"/>
</dbReference>
<proteinExistence type="predicted"/>
<dbReference type="EMBL" id="JAVREV010000006">
    <property type="protein sequence ID" value="MDT0443610.1"/>
    <property type="molecule type" value="Genomic_DNA"/>
</dbReference>
<dbReference type="Gene3D" id="3.40.50.300">
    <property type="entry name" value="P-loop containing nucleotide triphosphate hydrolases"/>
    <property type="match status" value="1"/>
</dbReference>
<organism evidence="1 2">
    <name type="scientific">Streptomyces johnsoniae</name>
    <dbReference type="NCBI Taxonomy" id="3075532"/>
    <lineage>
        <taxon>Bacteria</taxon>
        <taxon>Bacillati</taxon>
        <taxon>Actinomycetota</taxon>
        <taxon>Actinomycetes</taxon>
        <taxon>Kitasatosporales</taxon>
        <taxon>Streptomycetaceae</taxon>
        <taxon>Streptomyces</taxon>
    </lineage>
</organism>
<name>A0ABU2S7I5_9ACTN</name>
<dbReference type="PANTHER" id="PTHR47691:SF3">
    <property type="entry name" value="HTH-TYPE TRANSCRIPTIONAL REGULATOR RV0890C-RELATED"/>
    <property type="match status" value="1"/>
</dbReference>
<sequence length="865" mass="91789">MTTRPDDETRPPRRTSIEVTAQDNAQVHVAAGDMTVVNGAPPAPVTALRTLLRDTPAFTGRGAELERLLTGTEQGGAPVIHTIDGMPGVGKTTLALHAAHLLADRFPDGQILLELHAHSPGQHPVGPADALGALLLCTGIAPENIPRGQDDRARLWRDRLAGKRVLLLLDDAADQAQVEPLLPGTGDVLVLITSRRRLVALDGAAPLTVGPLPPGDAAELFVRLARRTPATAEDAAAVTLTVDLCGHLPLAVALAAGHFAAHREWSFATVPEKLSGARDRLEQLATGHKGVAAAFDMSYRALTPERQRLLRYLGLHPGTDIDADATAALAGTPVGLARRELEALYTSHLVDSATADRFRLHDLIRSYARMLADQESDRDRDRGIGRLLDHYQHTAEAADRLLAQAPLSRTGAAPPAHVRAPATYEAALAWMLAERSNLIACTRYANATARHARTLRLTAALASFLHLQGPWDEAVALHRAAADAAVSAGDEHGEALALRELSRMRAVAGDYQEAAGLAGRARDLFRALGDRRGEAAALGELGRTRAMTGDLTAAAGLFQQAGDLYRAVGDRHGEGTALRELGQVRAVTGAFPEALELLPRALDLYRSLGDRLGEAHALRDLGRTRAATADYREAAELLPRALELYRALGSRHGEAATLGELGRVRYVTGDYREAADLAGQALDLCRALGSRHGEATATWELGRVRSVTGDHREAAGLFERAGDLFRAIGNLHGEAHTLQDLGRVRTQTGHHTAAAGLLERSLGLFRKVGDRLGEAEVLNSQGALLTASAGPEEALAAYRGALDLAREVTSPLDEAHALEGSAHCHERTGATEAAVAALRRAVGIYQRIGAAEAPGAAARLARLSA</sequence>
<dbReference type="PRINTS" id="PR00364">
    <property type="entry name" value="DISEASERSIST"/>
</dbReference>
<evidence type="ECO:0000313" key="2">
    <source>
        <dbReference type="Proteomes" id="UP001183615"/>
    </source>
</evidence>
<reference evidence="2" key="1">
    <citation type="submission" date="2023-07" db="EMBL/GenBank/DDBJ databases">
        <title>30 novel species of actinomycetes from the DSMZ collection.</title>
        <authorList>
            <person name="Nouioui I."/>
        </authorList>
    </citation>
    <scope>NUCLEOTIDE SEQUENCE [LARGE SCALE GENOMIC DNA]</scope>
    <source>
        <strain evidence="2">DSM 41886</strain>
    </source>
</reference>
<dbReference type="SUPFAM" id="SSF48452">
    <property type="entry name" value="TPR-like"/>
    <property type="match status" value="2"/>
</dbReference>
<dbReference type="SMART" id="SM00028">
    <property type="entry name" value="TPR"/>
    <property type="match status" value="7"/>
</dbReference>
<dbReference type="RefSeq" id="WP_311617927.1">
    <property type="nucleotide sequence ID" value="NZ_JAVREV010000006.1"/>
</dbReference>
<dbReference type="InterPro" id="IPR027417">
    <property type="entry name" value="P-loop_NTPase"/>
</dbReference>